<evidence type="ECO:0000313" key="1">
    <source>
        <dbReference type="EMBL" id="NER13528.1"/>
    </source>
</evidence>
<sequence length="218" mass="26041">MNMRKTAVYIKRKARQVFKPYLNNKDIIALEGKEFIIVSDNCWGGKVYQWFKRPYNSPFVGLFIHGPCYIKLLSNFEFYIRQELKFSDTTGYKGVEVNYPIGILHDIEIHFKHYSSEEEALMKWNRRVKRMLENDNPDDYFFKICDERRATPEIFQEFHSLPFKNKVSFSVQCHDSLRHKNHIVIKESSKNLGQHVPNGVKLFKLTFLYFDVPKWLKS</sequence>
<gene>
    <name evidence="1" type="ORF">GWK08_08780</name>
</gene>
<dbReference type="AlphaFoldDB" id="A0A6P0UNP7"/>
<comment type="caution">
    <text evidence="1">The sequence shown here is derived from an EMBL/GenBank/DDBJ whole genome shotgun (WGS) entry which is preliminary data.</text>
</comment>
<dbReference type="InterPro" id="IPR015037">
    <property type="entry name" value="DUF1919"/>
</dbReference>
<reference evidence="1 2" key="1">
    <citation type="submission" date="2020-01" db="EMBL/GenBank/DDBJ databases">
        <title>Leptobacterium flavescens.</title>
        <authorList>
            <person name="Wang G."/>
        </authorList>
    </citation>
    <scope>NUCLEOTIDE SEQUENCE [LARGE SCALE GENOMIC DNA]</scope>
    <source>
        <strain evidence="1 2">KCTC 22160</strain>
    </source>
</reference>
<proteinExistence type="predicted"/>
<name>A0A6P0UNP7_9FLAO</name>
<dbReference type="Pfam" id="PF08942">
    <property type="entry name" value="DUF1919"/>
    <property type="match status" value="1"/>
</dbReference>
<dbReference type="EMBL" id="JAABOO010000002">
    <property type="protein sequence ID" value="NER13528.1"/>
    <property type="molecule type" value="Genomic_DNA"/>
</dbReference>
<accession>A0A6P0UNP7</accession>
<dbReference type="SUPFAM" id="SSF142795">
    <property type="entry name" value="CAC2185-like"/>
    <property type="match status" value="1"/>
</dbReference>
<dbReference type="Proteomes" id="UP000468581">
    <property type="component" value="Unassembled WGS sequence"/>
</dbReference>
<dbReference type="InterPro" id="IPR037226">
    <property type="entry name" value="CAC2185-like_sf"/>
</dbReference>
<dbReference type="RefSeq" id="WP_163606564.1">
    <property type="nucleotide sequence ID" value="NZ_JAABOO010000002.1"/>
</dbReference>
<evidence type="ECO:0000313" key="2">
    <source>
        <dbReference type="Proteomes" id="UP000468581"/>
    </source>
</evidence>
<keyword evidence="2" id="KW-1185">Reference proteome</keyword>
<organism evidence="1 2">
    <name type="scientific">Leptobacterium flavescens</name>
    <dbReference type="NCBI Taxonomy" id="472055"/>
    <lineage>
        <taxon>Bacteria</taxon>
        <taxon>Pseudomonadati</taxon>
        <taxon>Bacteroidota</taxon>
        <taxon>Flavobacteriia</taxon>
        <taxon>Flavobacteriales</taxon>
        <taxon>Flavobacteriaceae</taxon>
        <taxon>Leptobacterium</taxon>
    </lineage>
</organism>
<protein>
    <submittedName>
        <fullName evidence="1">DUF1919 domain-containing protein</fullName>
    </submittedName>
</protein>